<comment type="caution">
    <text evidence="2">The sequence shown here is derived from an EMBL/GenBank/DDBJ whole genome shotgun (WGS) entry which is preliminary data.</text>
</comment>
<gene>
    <name evidence="2" type="ORF">QNJ86_04590</name>
</gene>
<dbReference type="PANTHER" id="PTHR43434:SF1">
    <property type="entry name" value="PHOSPHOGLYCOLATE PHOSPHATASE"/>
    <property type="match status" value="1"/>
</dbReference>
<dbReference type="InterPro" id="IPR006439">
    <property type="entry name" value="HAD-SF_hydro_IA"/>
</dbReference>
<feature type="region of interest" description="Disordered" evidence="1">
    <location>
        <begin position="1"/>
        <end position="20"/>
    </location>
</feature>
<dbReference type="RefSeq" id="WP_283831416.1">
    <property type="nucleotide sequence ID" value="NZ_JASJEU010000008.1"/>
</dbReference>
<dbReference type="InterPro" id="IPR036412">
    <property type="entry name" value="HAD-like_sf"/>
</dbReference>
<evidence type="ECO:0000256" key="1">
    <source>
        <dbReference type="SAM" id="MobiDB-lite"/>
    </source>
</evidence>
<dbReference type="PANTHER" id="PTHR43434">
    <property type="entry name" value="PHOSPHOGLYCOLATE PHOSPHATASE"/>
    <property type="match status" value="1"/>
</dbReference>
<name>A0ABT7DKL5_9ACTN</name>
<keyword evidence="2" id="KW-0378">Hydrolase</keyword>
<evidence type="ECO:0000313" key="2">
    <source>
        <dbReference type="EMBL" id="MDJ1650066.1"/>
    </source>
</evidence>
<reference evidence="2 3" key="1">
    <citation type="submission" date="2023-05" db="EMBL/GenBank/DDBJ databases">
        <title>Gordonibacter KGMB12511T sp. nov., isolated from faeces of healthy Korean.</title>
        <authorList>
            <person name="Kim H.S."/>
            <person name="Kim J.-S."/>
            <person name="Suh M.K."/>
            <person name="Eom M.K."/>
            <person name="Do H.E."/>
            <person name="Lee J.-S."/>
        </authorList>
    </citation>
    <scope>NUCLEOTIDE SEQUENCE [LARGE SCALE GENOMIC DNA]</scope>
    <source>
        <strain evidence="2 3">KGMB12511</strain>
    </source>
</reference>
<dbReference type="GO" id="GO:0016787">
    <property type="term" value="F:hydrolase activity"/>
    <property type="evidence" value="ECO:0007669"/>
    <property type="project" value="UniProtKB-KW"/>
</dbReference>
<dbReference type="Pfam" id="PF13419">
    <property type="entry name" value="HAD_2"/>
    <property type="match status" value="1"/>
</dbReference>
<dbReference type="InterPro" id="IPR050155">
    <property type="entry name" value="HAD-like_hydrolase_sf"/>
</dbReference>
<dbReference type="Gene3D" id="3.40.50.1000">
    <property type="entry name" value="HAD superfamily/HAD-like"/>
    <property type="match status" value="1"/>
</dbReference>
<dbReference type="Proteomes" id="UP001232750">
    <property type="component" value="Unassembled WGS sequence"/>
</dbReference>
<dbReference type="NCBIfam" id="TIGR01549">
    <property type="entry name" value="HAD-SF-IA-v1"/>
    <property type="match status" value="1"/>
</dbReference>
<organism evidence="2 3">
    <name type="scientific">Gordonibacter faecis</name>
    <dbReference type="NCBI Taxonomy" id="3047475"/>
    <lineage>
        <taxon>Bacteria</taxon>
        <taxon>Bacillati</taxon>
        <taxon>Actinomycetota</taxon>
        <taxon>Coriobacteriia</taxon>
        <taxon>Eggerthellales</taxon>
        <taxon>Eggerthellaceae</taxon>
        <taxon>Gordonibacter</taxon>
    </lineage>
</organism>
<dbReference type="SFLD" id="SFLDS00003">
    <property type="entry name" value="Haloacid_Dehalogenase"/>
    <property type="match status" value="1"/>
</dbReference>
<proteinExistence type="predicted"/>
<dbReference type="InterPro" id="IPR023198">
    <property type="entry name" value="PGP-like_dom2"/>
</dbReference>
<accession>A0ABT7DKL5</accession>
<sequence>MEPTTTSVSAESATSSAPSPAGSFEAFVFDLDGTLLDTLPDLVVLTNAVLRDAGFPERTPAEILSFVGNGVKALMYQAVPADADEAAVEQAMERWKALYPDYGHKLTKPYAGIPALLDELKQRGVKLGVLSNKFDEGVQDVIATYLPDTFDTVHGECADIPRKPDPTGLLRTARELVVEPAHLMYVGDSPNDVAVSRNAGTLVAAVTWGYHDAESLKAIQPDFLIDDPRELLHLVR</sequence>
<dbReference type="PRINTS" id="PR00413">
    <property type="entry name" value="HADHALOGNASE"/>
</dbReference>
<evidence type="ECO:0000313" key="3">
    <source>
        <dbReference type="Proteomes" id="UP001232750"/>
    </source>
</evidence>
<dbReference type="EMBL" id="JASJEU010000008">
    <property type="protein sequence ID" value="MDJ1650066.1"/>
    <property type="molecule type" value="Genomic_DNA"/>
</dbReference>
<keyword evidence="3" id="KW-1185">Reference proteome</keyword>
<dbReference type="Gene3D" id="1.10.150.240">
    <property type="entry name" value="Putative phosphatase, domain 2"/>
    <property type="match status" value="1"/>
</dbReference>
<dbReference type="InterPro" id="IPR041492">
    <property type="entry name" value="HAD_2"/>
</dbReference>
<dbReference type="SFLD" id="SFLDG01129">
    <property type="entry name" value="C1.5:_HAD__Beta-PGM__Phosphata"/>
    <property type="match status" value="1"/>
</dbReference>
<dbReference type="InterPro" id="IPR023214">
    <property type="entry name" value="HAD_sf"/>
</dbReference>
<protein>
    <submittedName>
        <fullName evidence="2">HAD-IA family hydrolase</fullName>
    </submittedName>
</protein>
<dbReference type="SUPFAM" id="SSF56784">
    <property type="entry name" value="HAD-like"/>
    <property type="match status" value="1"/>
</dbReference>